<evidence type="ECO:0000256" key="3">
    <source>
        <dbReference type="ARBA" id="ARBA00022989"/>
    </source>
</evidence>
<keyword evidence="2 6" id="KW-0812">Transmembrane</keyword>
<evidence type="ECO:0000313" key="7">
    <source>
        <dbReference type="Proteomes" id="UP000887566"/>
    </source>
</evidence>
<evidence type="ECO:0000256" key="6">
    <source>
        <dbReference type="SAM" id="Phobius"/>
    </source>
</evidence>
<accession>A0A914WDI7</accession>
<feature type="transmembrane region" description="Helical" evidence="6">
    <location>
        <begin position="89"/>
        <end position="112"/>
    </location>
</feature>
<dbReference type="GO" id="GO:0016020">
    <property type="term" value="C:membrane"/>
    <property type="evidence" value="ECO:0007669"/>
    <property type="project" value="UniProtKB-SubCell"/>
</dbReference>
<dbReference type="GO" id="GO:0051606">
    <property type="term" value="P:detection of stimulus"/>
    <property type="evidence" value="ECO:0007669"/>
    <property type="project" value="UniProtKB-ARBA"/>
</dbReference>
<evidence type="ECO:0000313" key="8">
    <source>
        <dbReference type="WBParaSite" id="PSAMB.scaffold380size53813.g5205.t1"/>
    </source>
</evidence>
<dbReference type="PANTHER" id="PTHR21421">
    <property type="entry name" value="GUSTATORY RECEPTOR"/>
    <property type="match status" value="1"/>
</dbReference>
<keyword evidence="3 6" id="KW-1133">Transmembrane helix</keyword>
<evidence type="ECO:0000256" key="1">
    <source>
        <dbReference type="ARBA" id="ARBA00004141"/>
    </source>
</evidence>
<dbReference type="GO" id="GO:0038023">
    <property type="term" value="F:signaling receptor activity"/>
    <property type="evidence" value="ECO:0007669"/>
    <property type="project" value="UniProtKB-ARBA"/>
</dbReference>
<dbReference type="AlphaFoldDB" id="A0A914WDI7"/>
<evidence type="ECO:0000256" key="2">
    <source>
        <dbReference type="ARBA" id="ARBA00022692"/>
    </source>
</evidence>
<evidence type="ECO:0000256" key="4">
    <source>
        <dbReference type="ARBA" id="ARBA00023136"/>
    </source>
</evidence>
<proteinExistence type="predicted"/>
<dbReference type="GO" id="GO:0050909">
    <property type="term" value="P:sensory perception of taste"/>
    <property type="evidence" value="ECO:0007669"/>
    <property type="project" value="InterPro"/>
</dbReference>
<protein>
    <submittedName>
        <fullName evidence="8">Uncharacterized protein</fullName>
    </submittedName>
</protein>
<keyword evidence="4 6" id="KW-0472">Membrane</keyword>
<keyword evidence="7" id="KW-1185">Reference proteome</keyword>
<dbReference type="PANTHER" id="PTHR21421:SF29">
    <property type="entry name" value="GUSTATORY RECEPTOR 5A FOR TREHALOSE-RELATED"/>
    <property type="match status" value="1"/>
</dbReference>
<evidence type="ECO:0000256" key="5">
    <source>
        <dbReference type="ARBA" id="ARBA00023170"/>
    </source>
</evidence>
<sequence length="135" mass="15112">MLFAIIRSDSSDYSSKLVLSFWVSLTALNLLLASVPAILLYEQGRKPLDALFKLYNREVIQVSATDMQRFHMFVEQMTHSDISISGGGFFIVIRSMLLTIVSVIVSYFLIILQFAMEQNSDRPAGNALNITSSIV</sequence>
<dbReference type="InterPro" id="IPR013604">
    <property type="entry name" value="7TM_chemorcpt"/>
</dbReference>
<organism evidence="7 8">
    <name type="scientific">Plectus sambesii</name>
    <dbReference type="NCBI Taxonomy" id="2011161"/>
    <lineage>
        <taxon>Eukaryota</taxon>
        <taxon>Metazoa</taxon>
        <taxon>Ecdysozoa</taxon>
        <taxon>Nematoda</taxon>
        <taxon>Chromadorea</taxon>
        <taxon>Plectida</taxon>
        <taxon>Plectina</taxon>
        <taxon>Plectoidea</taxon>
        <taxon>Plectidae</taxon>
        <taxon>Plectus</taxon>
    </lineage>
</organism>
<name>A0A914WDI7_9BILA</name>
<keyword evidence="5" id="KW-0675">Receptor</keyword>
<feature type="transmembrane region" description="Helical" evidence="6">
    <location>
        <begin position="21"/>
        <end position="41"/>
    </location>
</feature>
<comment type="subcellular location">
    <subcellularLocation>
        <location evidence="1">Membrane</location>
        <topology evidence="1">Multi-pass membrane protein</topology>
    </subcellularLocation>
</comment>
<reference evidence="8" key="1">
    <citation type="submission" date="2022-11" db="UniProtKB">
        <authorList>
            <consortium name="WormBaseParasite"/>
        </authorList>
    </citation>
    <scope>IDENTIFICATION</scope>
</reference>
<dbReference type="WBParaSite" id="PSAMB.scaffold380size53813.g5205.t1">
    <property type="protein sequence ID" value="PSAMB.scaffold380size53813.g5205.t1"/>
    <property type="gene ID" value="PSAMB.scaffold380size53813.g5205"/>
</dbReference>
<dbReference type="Pfam" id="PF08395">
    <property type="entry name" value="7tm_7"/>
    <property type="match status" value="1"/>
</dbReference>
<dbReference type="Proteomes" id="UP000887566">
    <property type="component" value="Unplaced"/>
</dbReference>